<feature type="transmembrane region" description="Helical" evidence="1">
    <location>
        <begin position="216"/>
        <end position="237"/>
    </location>
</feature>
<evidence type="ECO:0000313" key="3">
    <source>
        <dbReference type="Proteomes" id="UP000325003"/>
    </source>
</evidence>
<evidence type="ECO:0000313" key="2">
    <source>
        <dbReference type="EMBL" id="KAA1419306.1"/>
    </source>
</evidence>
<dbReference type="RefSeq" id="WP_149728640.1">
    <property type="nucleotide sequence ID" value="NZ_VUJV01000003.1"/>
</dbReference>
<dbReference type="AlphaFoldDB" id="A0A5B1LFU7"/>
<feature type="transmembrane region" description="Helical" evidence="1">
    <location>
        <begin position="386"/>
        <end position="407"/>
    </location>
</feature>
<feature type="transmembrane region" description="Helical" evidence="1">
    <location>
        <begin position="20"/>
        <end position="40"/>
    </location>
</feature>
<protein>
    <submittedName>
        <fullName evidence="2">DUF445 domain-containing protein</fullName>
    </submittedName>
</protein>
<keyword evidence="1" id="KW-0812">Transmembrane</keyword>
<feature type="transmembrane region" description="Helical" evidence="1">
    <location>
        <begin position="192"/>
        <end position="210"/>
    </location>
</feature>
<gene>
    <name evidence="2" type="ORF">F0U44_12750</name>
</gene>
<dbReference type="PANTHER" id="PTHR35791:SF1">
    <property type="entry name" value="UPF0754 MEMBRANE PROTEIN YHEB"/>
    <property type="match status" value="1"/>
</dbReference>
<reference evidence="2 3" key="1">
    <citation type="submission" date="2019-09" db="EMBL/GenBank/DDBJ databases">
        <title>Nocardioides panacisoli sp. nov., isolated from the soil of a ginseng field.</title>
        <authorList>
            <person name="Cho C."/>
        </authorList>
    </citation>
    <scope>NUCLEOTIDE SEQUENCE [LARGE SCALE GENOMIC DNA]</scope>
    <source>
        <strain evidence="2 3">BN130099</strain>
    </source>
</reference>
<dbReference type="PANTHER" id="PTHR35791">
    <property type="entry name" value="UPF0754 MEMBRANE PROTEIN YHEB"/>
    <property type="match status" value="1"/>
</dbReference>
<name>A0A5B1LFU7_9ACTN</name>
<sequence>MSGLNTPAEAWDVFVAHPWVLLLMPVVSAFIGWITKVVAIEMVFRPIDFKGIGPFGWQGQLPRRAAKFGAEAADIILDNVVDPRELVDRLDPQRIATECDDIMVDAINSVARDILGPRWDQVPARAKALAIARARSRAPQMVANLLQQAQDNIDELFNISYIVTAELIKDKRLLVDLVRGPMGPVMTFMKRFGLVFGFLVGLLQMVIFAFTESHLVIPIAGLIVGLVSDWIALQMVFEPKEEKRYFGLVKWQGLAFAERDHFITEYAKIAAEKVLGPELILGALLDGPLADRLFALVHQEVEAAIDAELGLVEPLVPAAIGTARYEALRRTVVAAASSRVHEASERLGPYLIEALDVERTVEVSLGALSNEGLEAMLRPVFKDDEWLVVVIGGGLGFVVGELQVFLLTRLGGL</sequence>
<comment type="caution">
    <text evidence="2">The sequence shown here is derived from an EMBL/GenBank/DDBJ whole genome shotgun (WGS) entry which is preliminary data.</text>
</comment>
<accession>A0A5B1LFU7</accession>
<organism evidence="2 3">
    <name type="scientific">Nocardioides humilatus</name>
    <dbReference type="NCBI Taxonomy" id="2607660"/>
    <lineage>
        <taxon>Bacteria</taxon>
        <taxon>Bacillati</taxon>
        <taxon>Actinomycetota</taxon>
        <taxon>Actinomycetes</taxon>
        <taxon>Propionibacteriales</taxon>
        <taxon>Nocardioidaceae</taxon>
        <taxon>Nocardioides</taxon>
    </lineage>
</organism>
<reference evidence="2 3" key="2">
    <citation type="submission" date="2019-09" db="EMBL/GenBank/DDBJ databases">
        <authorList>
            <person name="Jin C."/>
        </authorList>
    </citation>
    <scope>NUCLEOTIDE SEQUENCE [LARGE SCALE GENOMIC DNA]</scope>
    <source>
        <strain evidence="2 3">BN130099</strain>
    </source>
</reference>
<dbReference type="Proteomes" id="UP000325003">
    <property type="component" value="Unassembled WGS sequence"/>
</dbReference>
<keyword evidence="1" id="KW-0472">Membrane</keyword>
<dbReference type="EMBL" id="VUJV01000003">
    <property type="protein sequence ID" value="KAA1419306.1"/>
    <property type="molecule type" value="Genomic_DNA"/>
</dbReference>
<keyword evidence="1" id="KW-1133">Transmembrane helix</keyword>
<evidence type="ECO:0000256" key="1">
    <source>
        <dbReference type="SAM" id="Phobius"/>
    </source>
</evidence>
<keyword evidence="3" id="KW-1185">Reference proteome</keyword>
<proteinExistence type="predicted"/>